<dbReference type="Gene3D" id="3.30.70.1450">
    <property type="entry name" value="Regulator of K+ conductance, C-terminal domain"/>
    <property type="match status" value="2"/>
</dbReference>
<dbReference type="NCBIfam" id="NF007030">
    <property type="entry name" value="PRK09496.1-1"/>
    <property type="match status" value="1"/>
</dbReference>
<dbReference type="SUPFAM" id="SSF116726">
    <property type="entry name" value="TrkA C-terminal domain-like"/>
    <property type="match status" value="2"/>
</dbReference>
<reference evidence="10" key="1">
    <citation type="journal article" date="2010" name="Int. J. Syst. Evol. Microbiol.">
        <title>Porticoccus litoralis gen. nov., sp. nov., a gammaproteobacterium isolated from the Yellow Sea.</title>
        <authorList>
            <person name="Oh H.M."/>
            <person name="Kim H."/>
            <person name="Kim K.M."/>
            <person name="Min G.S."/>
            <person name="Cho J.C."/>
        </authorList>
    </citation>
    <scope>NUCLEOTIDE SEQUENCE</scope>
    <source>
        <strain evidence="10">DSM 25064</strain>
    </source>
</reference>
<evidence type="ECO:0000256" key="5">
    <source>
        <dbReference type="ARBA" id="ARBA00022958"/>
    </source>
</evidence>
<dbReference type="Pfam" id="PF02254">
    <property type="entry name" value="TrkA_N"/>
    <property type="match status" value="2"/>
</dbReference>
<dbReference type="PROSITE" id="PS51202">
    <property type="entry name" value="RCK_C"/>
    <property type="match status" value="2"/>
</dbReference>
<feature type="domain" description="RCK N-terminal" evidence="8">
    <location>
        <begin position="234"/>
        <end position="350"/>
    </location>
</feature>
<protein>
    <recommendedName>
        <fullName evidence="1">Trk system potassium uptake protein TrkA</fullName>
    </recommendedName>
</protein>
<dbReference type="AlphaFoldDB" id="A0AAW8B7M9"/>
<dbReference type="InterPro" id="IPR036721">
    <property type="entry name" value="RCK_C_sf"/>
</dbReference>
<keyword evidence="2" id="KW-0813">Transport</keyword>
<dbReference type="Gene3D" id="3.40.50.720">
    <property type="entry name" value="NAD(P)-binding Rossmann-like Domain"/>
    <property type="match status" value="2"/>
</dbReference>
<keyword evidence="3" id="KW-0633">Potassium transport</keyword>
<dbReference type="PANTHER" id="PTHR43833:SF5">
    <property type="entry name" value="TRK SYSTEM POTASSIUM UPTAKE PROTEIN TRKA"/>
    <property type="match status" value="1"/>
</dbReference>
<dbReference type="NCBIfam" id="NF007032">
    <property type="entry name" value="PRK09496.1-4"/>
    <property type="match status" value="1"/>
</dbReference>
<evidence type="ECO:0000256" key="3">
    <source>
        <dbReference type="ARBA" id="ARBA00022538"/>
    </source>
</evidence>
<dbReference type="PANTHER" id="PTHR43833">
    <property type="entry name" value="POTASSIUM CHANNEL PROTEIN 2-RELATED-RELATED"/>
    <property type="match status" value="1"/>
</dbReference>
<dbReference type="NCBIfam" id="NF007031">
    <property type="entry name" value="PRK09496.1-2"/>
    <property type="match status" value="1"/>
</dbReference>
<comment type="caution">
    <text evidence="10">The sequence shown here is derived from an EMBL/GenBank/DDBJ whole genome shotgun (WGS) entry which is preliminary data.</text>
</comment>
<name>A0AAW8B7M9_9GAMM</name>
<keyword evidence="7" id="KW-0406">Ion transport</keyword>
<dbReference type="Pfam" id="PF02080">
    <property type="entry name" value="TrkA_C"/>
    <property type="match status" value="1"/>
</dbReference>
<reference evidence="10" key="2">
    <citation type="submission" date="2023-08" db="EMBL/GenBank/DDBJ databases">
        <authorList>
            <person name="Luo J."/>
        </authorList>
    </citation>
    <scope>NUCLEOTIDE SEQUENCE</scope>
    <source>
        <strain evidence="10">DSM 25064</strain>
    </source>
</reference>
<evidence type="ECO:0000256" key="7">
    <source>
        <dbReference type="ARBA" id="ARBA00023065"/>
    </source>
</evidence>
<gene>
    <name evidence="10" type="primary">trkA</name>
    <name evidence="10" type="ORF">Q8A57_07380</name>
</gene>
<evidence type="ECO:0000256" key="4">
    <source>
        <dbReference type="ARBA" id="ARBA00022737"/>
    </source>
</evidence>
<keyword evidence="11" id="KW-1185">Reference proteome</keyword>
<dbReference type="FunFam" id="3.40.50.720:FF:000042">
    <property type="entry name" value="Trk system potassium transporter TrkA"/>
    <property type="match status" value="1"/>
</dbReference>
<dbReference type="Proteomes" id="UP001178354">
    <property type="component" value="Unassembled WGS sequence"/>
</dbReference>
<feature type="domain" description="RCK C-terminal" evidence="9">
    <location>
        <begin position="145"/>
        <end position="229"/>
    </location>
</feature>
<dbReference type="PROSITE" id="PS51201">
    <property type="entry name" value="RCK_N"/>
    <property type="match status" value="2"/>
</dbReference>
<proteinExistence type="predicted"/>
<dbReference type="RefSeq" id="WP_305170362.1">
    <property type="nucleotide sequence ID" value="NZ_JAUUUU010000003.1"/>
</dbReference>
<feature type="domain" description="RCK C-terminal" evidence="9">
    <location>
        <begin position="370"/>
        <end position="455"/>
    </location>
</feature>
<dbReference type="GO" id="GO:0015079">
    <property type="term" value="F:potassium ion transmembrane transporter activity"/>
    <property type="evidence" value="ECO:0007669"/>
    <property type="project" value="InterPro"/>
</dbReference>
<keyword evidence="6" id="KW-0520">NAD</keyword>
<evidence type="ECO:0000259" key="9">
    <source>
        <dbReference type="PROSITE" id="PS51202"/>
    </source>
</evidence>
<dbReference type="NCBIfam" id="NF007039">
    <property type="entry name" value="PRK09496.3-2"/>
    <property type="match status" value="1"/>
</dbReference>
<sequence>MKIVITGAGQVGATLAEHLASEANDISVIDLDERRLRELQDRLDIRTVQGMASHPDVLLRAGIEDADMLVAVTNSDEINMVACQVAYSLFRTPTKIARIRNRAYTSGKLSERLFGENNFPVDHLITPEQVVTDYIYRLVEQPGALQVLDFADGLAQLVAVRAVKGGPLVGQELRFLKQHMPNVEARVAAIFRRDRPIFPEGNTLIEEDDEVFFIAAKKNIRKVMGELRRLEKPYNRLVIAGGGNIGYRLAKALEDRYNIKIIEFSPTRCEYISERLNKTVVLNGSATDQDLLLEENIEKTDVFLALTNDDEVNIMASLLAKRLGAAKVMTLINNPVYADLVQGGEIDIAISPQQATTSTLLGHVRRGDTVSAHSLRRGAAEAMEIIVHGDSKTSKVVSRAIEEIKSPPGVTLAALVRNGEVLIAHHDTVVENNDHAIVFVVDKRRTREVEKLFSVGFTFF</sequence>
<dbReference type="SUPFAM" id="SSF51735">
    <property type="entry name" value="NAD(P)-binding Rossmann-fold domains"/>
    <property type="match status" value="2"/>
</dbReference>
<dbReference type="FunFam" id="3.30.70.1450:FF:000001">
    <property type="entry name" value="Trk system potassium transporter TrkA"/>
    <property type="match status" value="1"/>
</dbReference>
<dbReference type="InterPro" id="IPR050721">
    <property type="entry name" value="Trk_Ktr_HKT_K-transport"/>
</dbReference>
<evidence type="ECO:0000259" key="8">
    <source>
        <dbReference type="PROSITE" id="PS51201"/>
    </source>
</evidence>
<dbReference type="InterPro" id="IPR003148">
    <property type="entry name" value="RCK_N"/>
</dbReference>
<evidence type="ECO:0000256" key="2">
    <source>
        <dbReference type="ARBA" id="ARBA00022448"/>
    </source>
</evidence>
<evidence type="ECO:0000256" key="6">
    <source>
        <dbReference type="ARBA" id="ARBA00023027"/>
    </source>
</evidence>
<dbReference type="PRINTS" id="PR00335">
    <property type="entry name" value="KUPTAKETRKA"/>
</dbReference>
<feature type="domain" description="RCK N-terminal" evidence="8">
    <location>
        <begin position="1"/>
        <end position="125"/>
    </location>
</feature>
<evidence type="ECO:0000313" key="10">
    <source>
        <dbReference type="EMBL" id="MDP1520783.1"/>
    </source>
</evidence>
<keyword evidence="5" id="KW-0630">Potassium</keyword>
<organism evidence="10 11">
    <name type="scientific">Porticoccus litoralis</name>
    <dbReference type="NCBI Taxonomy" id="434086"/>
    <lineage>
        <taxon>Bacteria</taxon>
        <taxon>Pseudomonadati</taxon>
        <taxon>Pseudomonadota</taxon>
        <taxon>Gammaproteobacteria</taxon>
        <taxon>Cellvibrionales</taxon>
        <taxon>Porticoccaceae</taxon>
        <taxon>Porticoccus</taxon>
    </lineage>
</organism>
<accession>A0AAW8B7M9</accession>
<dbReference type="EMBL" id="JAUUUU010000003">
    <property type="protein sequence ID" value="MDP1520783.1"/>
    <property type="molecule type" value="Genomic_DNA"/>
</dbReference>
<dbReference type="InterPro" id="IPR036291">
    <property type="entry name" value="NAD(P)-bd_dom_sf"/>
</dbReference>
<evidence type="ECO:0000256" key="1">
    <source>
        <dbReference type="ARBA" id="ARBA00017378"/>
    </source>
</evidence>
<dbReference type="InterPro" id="IPR006036">
    <property type="entry name" value="K_uptake_TrkA"/>
</dbReference>
<dbReference type="GO" id="GO:0005886">
    <property type="term" value="C:plasma membrane"/>
    <property type="evidence" value="ECO:0007669"/>
    <property type="project" value="InterPro"/>
</dbReference>
<evidence type="ECO:0000313" key="11">
    <source>
        <dbReference type="Proteomes" id="UP001178354"/>
    </source>
</evidence>
<dbReference type="InterPro" id="IPR006037">
    <property type="entry name" value="RCK_C"/>
</dbReference>
<keyword evidence="4" id="KW-0677">Repeat</keyword>
<dbReference type="FunFam" id="3.40.50.720:FF:000027">
    <property type="entry name" value="Trk system potassium transporter TrkA"/>
    <property type="match status" value="1"/>
</dbReference>